<dbReference type="PANTHER" id="PTHR21107">
    <property type="entry name" value="CYTOCHROME C OXIDASE ASSEMBLY PROTEIN COX19"/>
    <property type="match status" value="1"/>
</dbReference>
<feature type="compositionally biased region" description="Polar residues" evidence="6">
    <location>
        <begin position="258"/>
        <end position="276"/>
    </location>
</feature>
<gene>
    <name evidence="7" type="ORF">IWX90DRAFT_228635</name>
</gene>
<proteinExistence type="inferred from homology"/>
<feature type="compositionally biased region" description="Gly residues" evidence="6">
    <location>
        <begin position="1"/>
        <end position="11"/>
    </location>
</feature>
<dbReference type="PANTHER" id="PTHR21107:SF2">
    <property type="entry name" value="CYTOCHROME C OXIDASE ASSEMBLY PROTEIN COX19"/>
    <property type="match status" value="1"/>
</dbReference>
<feature type="region of interest" description="Disordered" evidence="6">
    <location>
        <begin position="1"/>
        <end position="22"/>
    </location>
</feature>
<comment type="similarity">
    <text evidence="5">Belongs to the COX19 family.</text>
</comment>
<keyword evidence="8" id="KW-1185">Reference proteome</keyword>
<dbReference type="InterPro" id="IPR051383">
    <property type="entry name" value="COX19"/>
</dbReference>
<comment type="function">
    <text evidence="4">Required for the assembly of mitochondrial cytochrome c oxidase.</text>
</comment>
<evidence type="ECO:0000256" key="6">
    <source>
        <dbReference type="SAM" id="MobiDB-lite"/>
    </source>
</evidence>
<accession>A0ABR1XUU9</accession>
<feature type="compositionally biased region" description="Polar residues" evidence="6">
    <location>
        <begin position="125"/>
        <end position="136"/>
    </location>
</feature>
<sequence>MSSFGAPGGGVKIQKPIPPERGSFPLDHFGECKAVMGQYMRCLKTHRGTNDQECRLLAKSYLQCRMDHNLMAPDEMKNLGFGEDNKTNGAASSARRKTHPRTGPEMRRRSPLHQTSPAAPCPFQRTPSASGKQSKGWTEMSAQHRLRASKIPANASSDYPWKEINIVPAVPPSCAPLLLPPLLSRPLLRPRHRTTHLAPPQHPSTHPSNPHVQPASNQPASQPPRRLSPEHPRPSTLSRQPLIAGAILSLRNEPCTPSPSYLPTYLRTSGPASQPISPRMYAQ</sequence>
<evidence type="ECO:0000256" key="3">
    <source>
        <dbReference type="ARBA" id="ARBA00023157"/>
    </source>
</evidence>
<dbReference type="EMBL" id="JBBWUH010000005">
    <property type="protein sequence ID" value="KAK8166931.1"/>
    <property type="molecule type" value="Genomic_DNA"/>
</dbReference>
<comment type="caution">
    <text evidence="7">The sequence shown here is derived from an EMBL/GenBank/DDBJ whole genome shotgun (WGS) entry which is preliminary data.</text>
</comment>
<protein>
    <recommendedName>
        <fullName evidence="9">Cytochrome c oxidase assembly protein COX19</fullName>
    </recommendedName>
</protein>
<evidence type="ECO:0000313" key="8">
    <source>
        <dbReference type="Proteomes" id="UP001456524"/>
    </source>
</evidence>
<name>A0ABR1XUU9_9PEZI</name>
<feature type="region of interest" description="Disordered" evidence="6">
    <location>
        <begin position="193"/>
        <end position="283"/>
    </location>
</feature>
<feature type="compositionally biased region" description="Low complexity" evidence="6">
    <location>
        <begin position="213"/>
        <end position="224"/>
    </location>
</feature>
<evidence type="ECO:0000256" key="1">
    <source>
        <dbReference type="ARBA" id="ARBA00004496"/>
    </source>
</evidence>
<evidence type="ECO:0008006" key="9">
    <source>
        <dbReference type="Google" id="ProtNLM"/>
    </source>
</evidence>
<keyword evidence="2" id="KW-0963">Cytoplasm</keyword>
<comment type="subcellular location">
    <subcellularLocation>
        <location evidence="1">Cytoplasm</location>
    </subcellularLocation>
</comment>
<dbReference type="Proteomes" id="UP001456524">
    <property type="component" value="Unassembled WGS sequence"/>
</dbReference>
<organism evidence="7 8">
    <name type="scientific">Phyllosticta citrichinensis</name>
    <dbReference type="NCBI Taxonomy" id="1130410"/>
    <lineage>
        <taxon>Eukaryota</taxon>
        <taxon>Fungi</taxon>
        <taxon>Dikarya</taxon>
        <taxon>Ascomycota</taxon>
        <taxon>Pezizomycotina</taxon>
        <taxon>Dothideomycetes</taxon>
        <taxon>Dothideomycetes incertae sedis</taxon>
        <taxon>Botryosphaeriales</taxon>
        <taxon>Phyllostictaceae</taxon>
        <taxon>Phyllosticta</taxon>
    </lineage>
</organism>
<evidence type="ECO:0000256" key="4">
    <source>
        <dbReference type="ARBA" id="ARBA00037279"/>
    </source>
</evidence>
<dbReference type="PROSITE" id="PS51808">
    <property type="entry name" value="CHCH"/>
    <property type="match status" value="1"/>
</dbReference>
<feature type="region of interest" description="Disordered" evidence="6">
    <location>
        <begin position="75"/>
        <end position="143"/>
    </location>
</feature>
<reference evidence="7 8" key="1">
    <citation type="journal article" date="2022" name="G3 (Bethesda)">
        <title>Enemy or ally: a genomic approach to elucidate the lifestyle of Phyllosticta citrichinaensis.</title>
        <authorList>
            <person name="Buijs V.A."/>
            <person name="Groenewald J.Z."/>
            <person name="Haridas S."/>
            <person name="LaButti K.M."/>
            <person name="Lipzen A."/>
            <person name="Martin F.M."/>
            <person name="Barry K."/>
            <person name="Grigoriev I.V."/>
            <person name="Crous P.W."/>
            <person name="Seidl M.F."/>
        </authorList>
    </citation>
    <scope>NUCLEOTIDE SEQUENCE [LARGE SCALE GENOMIC DNA]</scope>
    <source>
        <strain evidence="7 8">CBS 129764</strain>
    </source>
</reference>
<evidence type="ECO:0000256" key="5">
    <source>
        <dbReference type="ARBA" id="ARBA00038223"/>
    </source>
</evidence>
<keyword evidence="3" id="KW-1015">Disulfide bond</keyword>
<evidence type="ECO:0000313" key="7">
    <source>
        <dbReference type="EMBL" id="KAK8166931.1"/>
    </source>
</evidence>
<evidence type="ECO:0000256" key="2">
    <source>
        <dbReference type="ARBA" id="ARBA00022490"/>
    </source>
</evidence>